<dbReference type="InterPro" id="IPR018247">
    <property type="entry name" value="EF_Hand_1_Ca_BS"/>
</dbReference>
<dbReference type="SUPFAM" id="SSF47473">
    <property type="entry name" value="EF-hand"/>
    <property type="match status" value="1"/>
</dbReference>
<feature type="region of interest" description="Disordered" evidence="3">
    <location>
        <begin position="36"/>
        <end position="56"/>
    </location>
</feature>
<organism evidence="6 7">
    <name type="scientific">Thalassiosira oceanica</name>
    <name type="common">Marine diatom</name>
    <dbReference type="NCBI Taxonomy" id="159749"/>
    <lineage>
        <taxon>Eukaryota</taxon>
        <taxon>Sar</taxon>
        <taxon>Stramenopiles</taxon>
        <taxon>Ochrophyta</taxon>
        <taxon>Bacillariophyta</taxon>
        <taxon>Coscinodiscophyceae</taxon>
        <taxon>Thalassiosirophycidae</taxon>
        <taxon>Thalassiosirales</taxon>
        <taxon>Thalassiosiraceae</taxon>
        <taxon>Thalassiosira</taxon>
    </lineage>
</organism>
<feature type="transmembrane region" description="Helical" evidence="4">
    <location>
        <begin position="241"/>
        <end position="263"/>
    </location>
</feature>
<dbReference type="InterPro" id="IPR039261">
    <property type="entry name" value="FNR_nucleotide-bd"/>
</dbReference>
<accession>K0TEX7</accession>
<dbReference type="PROSITE" id="PS50222">
    <property type="entry name" value="EF_HAND_2"/>
    <property type="match status" value="1"/>
</dbReference>
<dbReference type="CDD" id="cd06186">
    <property type="entry name" value="NOX_Duox_like_FAD_NADP"/>
    <property type="match status" value="1"/>
</dbReference>
<proteinExistence type="predicted"/>
<dbReference type="PANTHER" id="PTHR11972:SF153">
    <property type="entry name" value="SUPEROXIDE-GENERATING NADPH OXIDASE HEAVY CHAIN SUBUNIT A"/>
    <property type="match status" value="1"/>
</dbReference>
<keyword evidence="1" id="KW-0106">Calcium</keyword>
<gene>
    <name evidence="6" type="ORF">THAOC_06435</name>
</gene>
<feature type="transmembrane region" description="Helical" evidence="4">
    <location>
        <begin position="329"/>
        <end position="350"/>
    </location>
</feature>
<dbReference type="GO" id="GO:0005509">
    <property type="term" value="F:calcium ion binding"/>
    <property type="evidence" value="ECO:0007669"/>
    <property type="project" value="InterPro"/>
</dbReference>
<evidence type="ECO:0000256" key="1">
    <source>
        <dbReference type="ARBA" id="ARBA00022837"/>
    </source>
</evidence>
<feature type="compositionally biased region" description="Basic and acidic residues" evidence="3">
    <location>
        <begin position="604"/>
        <end position="613"/>
    </location>
</feature>
<evidence type="ECO:0000256" key="3">
    <source>
        <dbReference type="SAM" id="MobiDB-lite"/>
    </source>
</evidence>
<dbReference type="PANTHER" id="PTHR11972">
    <property type="entry name" value="NADPH OXIDASE"/>
    <property type="match status" value="1"/>
</dbReference>
<name>K0TEX7_THAOC</name>
<keyword evidence="7" id="KW-1185">Reference proteome</keyword>
<feature type="transmembrane region" description="Helical" evidence="4">
    <location>
        <begin position="269"/>
        <end position="294"/>
    </location>
</feature>
<feature type="region of interest" description="Disordered" evidence="3">
    <location>
        <begin position="604"/>
        <end position="631"/>
    </location>
</feature>
<evidence type="ECO:0000256" key="2">
    <source>
        <dbReference type="ARBA" id="ARBA00023002"/>
    </source>
</evidence>
<dbReference type="InterPro" id="IPR002048">
    <property type="entry name" value="EF_hand_dom"/>
</dbReference>
<dbReference type="GO" id="GO:0016491">
    <property type="term" value="F:oxidoreductase activity"/>
    <property type="evidence" value="ECO:0007669"/>
    <property type="project" value="UniProtKB-KW"/>
</dbReference>
<keyword evidence="4" id="KW-0472">Membrane</keyword>
<dbReference type="eggNOG" id="KOG0039">
    <property type="taxonomic scope" value="Eukaryota"/>
</dbReference>
<keyword evidence="4" id="KW-0812">Transmembrane</keyword>
<keyword evidence="2" id="KW-0560">Oxidoreductase</keyword>
<feature type="region of interest" description="Disordered" evidence="3">
    <location>
        <begin position="135"/>
        <end position="165"/>
    </location>
</feature>
<dbReference type="Gene3D" id="1.10.238.10">
    <property type="entry name" value="EF-hand"/>
    <property type="match status" value="1"/>
</dbReference>
<evidence type="ECO:0000256" key="4">
    <source>
        <dbReference type="SAM" id="Phobius"/>
    </source>
</evidence>
<dbReference type="InterPro" id="IPR050369">
    <property type="entry name" value="RBOH/FRE"/>
</dbReference>
<dbReference type="EMBL" id="AGNL01006403">
    <property type="protein sequence ID" value="EJK72071.1"/>
    <property type="molecule type" value="Genomic_DNA"/>
</dbReference>
<evidence type="ECO:0000313" key="6">
    <source>
        <dbReference type="EMBL" id="EJK72071.1"/>
    </source>
</evidence>
<dbReference type="Proteomes" id="UP000266841">
    <property type="component" value="Unassembled WGS sequence"/>
</dbReference>
<feature type="domain" description="EF-hand" evidence="5">
    <location>
        <begin position="674"/>
        <end position="709"/>
    </location>
</feature>
<sequence>MSLKRLQCPTVEFLLMLGQKQSHFAAQVTSLQTSIPHQSDIKQQHHGGGAAGSPQAALGRDAAHLILPPDARARRRAAVPLLPQQPPAPEVVPQHAKVLLREPRLDSQAHGSERRAQALQSPLVARHLPLQRGQLGSLPAADITAPSLRDEDDERRGRNGGDLAPGMRGWDGVVRLPEGDDMRHGQGVAGIACACEELRVFDYPLYMMMFLSKAHNINNIFRRTVLREWIDFADMHKIHSIFGVVIGIETMFHSFLHIIRWGVNSDIDLLWNTSTGFTGSIAAGSTLFIVWPMVVPQLKERLRFEVRKGLHYLSWVWALALMWHAPSRIYYLIGIPALIYCVDFFFGFFIRNHLIEDVFFERYGEKGVALHFENPPGYDGKKTSYVYIMCPWISKYQWHAFTMFPEPTKKNHTMLCIGTSGDWTKEMYDKIKAPCLRSVYVLGPFASEFSDKAVSTTNALAIASGIGITPTLSLMHTYAGKKRINIIWMCRDPGLIEYFLHKVDIAEITKTSFALIYYTGQRDLVLPKNLPINFFIFRSRPKLEETISGIVKVIHSGEGLPEEMYENQRALADIPFSQRIKIALSRVVTIYPKEEMFEYAVEETEKAEEHADVETGISDSETERTADTSECSSVDEVVLLPVHEEIPPEREENVVSIDGLEAMISSFLGGVGEYSRGDIEDLFKQVDTDESGYIDENEFTVFLELATGEAKDDRESLKRATVAMERALAKSLSRRPTMDSTAQTDLPKKEEMIGNAGTVRYMEGLINDKEKPLEDWSMFYCGASTPIHKILKSIERKYNMDLGVEKFDW</sequence>
<dbReference type="InterPro" id="IPR011992">
    <property type="entry name" value="EF-hand-dom_pair"/>
</dbReference>
<dbReference type="PROSITE" id="PS00018">
    <property type="entry name" value="EF_HAND_1"/>
    <property type="match status" value="1"/>
</dbReference>
<evidence type="ECO:0000259" key="5">
    <source>
        <dbReference type="PROSITE" id="PS50222"/>
    </source>
</evidence>
<dbReference type="OrthoDB" id="48134at2759"/>
<comment type="caution">
    <text evidence="6">The sequence shown here is derived from an EMBL/GenBank/DDBJ whole genome shotgun (WGS) entry which is preliminary data.</text>
</comment>
<dbReference type="AlphaFoldDB" id="K0TEX7"/>
<reference evidence="6 7" key="1">
    <citation type="journal article" date="2012" name="Genome Biol.">
        <title>Genome and low-iron response of an oceanic diatom adapted to chronic iron limitation.</title>
        <authorList>
            <person name="Lommer M."/>
            <person name="Specht M."/>
            <person name="Roy A.S."/>
            <person name="Kraemer L."/>
            <person name="Andreson R."/>
            <person name="Gutowska M.A."/>
            <person name="Wolf J."/>
            <person name="Bergner S.V."/>
            <person name="Schilhabel M.B."/>
            <person name="Klostermeier U.C."/>
            <person name="Beiko R.G."/>
            <person name="Rosenstiel P."/>
            <person name="Hippler M."/>
            <person name="Laroche J."/>
        </authorList>
    </citation>
    <scope>NUCLEOTIDE SEQUENCE [LARGE SCALE GENOMIC DNA]</scope>
    <source>
        <strain evidence="6 7">CCMP1005</strain>
    </source>
</reference>
<protein>
    <recommendedName>
        <fullName evidence="5">EF-hand domain-containing protein</fullName>
    </recommendedName>
</protein>
<dbReference type="GO" id="GO:0005886">
    <property type="term" value="C:plasma membrane"/>
    <property type="evidence" value="ECO:0007669"/>
    <property type="project" value="TreeGrafter"/>
</dbReference>
<dbReference type="InterPro" id="IPR013112">
    <property type="entry name" value="FAD-bd_8"/>
</dbReference>
<dbReference type="Pfam" id="PF08022">
    <property type="entry name" value="FAD_binding_8"/>
    <property type="match status" value="1"/>
</dbReference>
<dbReference type="SUPFAM" id="SSF52343">
    <property type="entry name" value="Ferredoxin reductase-like, C-terminal NADP-linked domain"/>
    <property type="match status" value="1"/>
</dbReference>
<dbReference type="Gene3D" id="3.40.50.80">
    <property type="entry name" value="Nucleotide-binding domain of ferredoxin-NADP reductase (FNR) module"/>
    <property type="match status" value="1"/>
</dbReference>
<evidence type="ECO:0000313" key="7">
    <source>
        <dbReference type="Proteomes" id="UP000266841"/>
    </source>
</evidence>
<keyword evidence="4" id="KW-1133">Transmembrane helix</keyword>